<dbReference type="EMBL" id="JBHRRZ010000033">
    <property type="protein sequence ID" value="MFC2949212.1"/>
    <property type="molecule type" value="Genomic_DNA"/>
</dbReference>
<organism evidence="1 2">
    <name type="scientific">Virgibacillus sediminis</name>
    <dbReference type="NCBI Taxonomy" id="202260"/>
    <lineage>
        <taxon>Bacteria</taxon>
        <taxon>Bacillati</taxon>
        <taxon>Bacillota</taxon>
        <taxon>Bacilli</taxon>
        <taxon>Bacillales</taxon>
        <taxon>Bacillaceae</taxon>
        <taxon>Virgibacillus</taxon>
    </lineage>
</organism>
<gene>
    <name evidence="1" type="ORF">ACFODW_12890</name>
</gene>
<dbReference type="Proteomes" id="UP001595387">
    <property type="component" value="Unassembled WGS sequence"/>
</dbReference>
<name>A0ABV7A832_9BACI</name>
<protein>
    <submittedName>
        <fullName evidence="1">Uncharacterized protein</fullName>
    </submittedName>
</protein>
<dbReference type="RefSeq" id="WP_390307086.1">
    <property type="nucleotide sequence ID" value="NZ_JBHRRZ010000033.1"/>
</dbReference>
<proteinExistence type="predicted"/>
<accession>A0ABV7A832</accession>
<comment type="caution">
    <text evidence="1">The sequence shown here is derived from an EMBL/GenBank/DDBJ whole genome shotgun (WGS) entry which is preliminary data.</text>
</comment>
<reference evidence="2" key="1">
    <citation type="journal article" date="2019" name="Int. J. Syst. Evol. Microbiol.">
        <title>The Global Catalogue of Microorganisms (GCM) 10K type strain sequencing project: providing services to taxonomists for standard genome sequencing and annotation.</title>
        <authorList>
            <consortium name="The Broad Institute Genomics Platform"/>
            <consortium name="The Broad Institute Genome Sequencing Center for Infectious Disease"/>
            <person name="Wu L."/>
            <person name="Ma J."/>
        </authorList>
    </citation>
    <scope>NUCLEOTIDE SEQUENCE [LARGE SCALE GENOMIC DNA]</scope>
    <source>
        <strain evidence="2">KCTC 13193</strain>
    </source>
</reference>
<sequence>MKKYYKDSDEYDFLLAVEKDHKDDFYYLVGGVDRYYFLVNHTNRKEAPCIVEEGSATTGVRNLKLLRRLFNKGDTGKENKLTLLNLLNKGNTKLLEIVRKTGFTTSKIRNEYEFHEDIDSEWITDYTAIKTANWIIGLKLNKKLKNFYLNELDYLKITYSASPMKV</sequence>
<evidence type="ECO:0000313" key="1">
    <source>
        <dbReference type="EMBL" id="MFC2949212.1"/>
    </source>
</evidence>
<keyword evidence="2" id="KW-1185">Reference proteome</keyword>
<evidence type="ECO:0000313" key="2">
    <source>
        <dbReference type="Proteomes" id="UP001595387"/>
    </source>
</evidence>